<dbReference type="PANTHER" id="PTHR11961">
    <property type="entry name" value="CYTOCHROME C"/>
    <property type="match status" value="1"/>
</dbReference>
<evidence type="ECO:0000256" key="4">
    <source>
        <dbReference type="ARBA" id="ARBA00022982"/>
    </source>
</evidence>
<evidence type="ECO:0000256" key="2">
    <source>
        <dbReference type="ARBA" id="ARBA00022617"/>
    </source>
</evidence>
<dbReference type="AlphaFoldDB" id="A0A1I7N2S7"/>
<keyword evidence="3 6" id="KW-0479">Metal-binding</keyword>
<name>A0A1I7N2S7_9HYPH</name>
<dbReference type="Pfam" id="PF00034">
    <property type="entry name" value="Cytochrom_C"/>
    <property type="match status" value="1"/>
</dbReference>
<dbReference type="STRING" id="51670.SAMN04488557_1137"/>
<evidence type="ECO:0000256" key="6">
    <source>
        <dbReference type="PROSITE-ProRule" id="PRU00433"/>
    </source>
</evidence>
<dbReference type="InterPro" id="IPR002327">
    <property type="entry name" value="Cyt_c_1A/1B"/>
</dbReference>
<accession>A0A1I7N2S7</accession>
<dbReference type="SUPFAM" id="SSF46626">
    <property type="entry name" value="Cytochrome c"/>
    <property type="match status" value="1"/>
</dbReference>
<keyword evidence="2 6" id="KW-0349">Heme</keyword>
<gene>
    <name evidence="9" type="ORF">SAMN04488557_1137</name>
</gene>
<evidence type="ECO:0000256" key="7">
    <source>
        <dbReference type="SAM" id="SignalP"/>
    </source>
</evidence>
<keyword evidence="10" id="KW-1185">Reference proteome</keyword>
<dbReference type="InterPro" id="IPR009056">
    <property type="entry name" value="Cyt_c-like_dom"/>
</dbReference>
<keyword evidence="4" id="KW-0249">Electron transport</keyword>
<dbReference type="EMBL" id="FPCH01000001">
    <property type="protein sequence ID" value="SFV28967.1"/>
    <property type="molecule type" value="Genomic_DNA"/>
</dbReference>
<evidence type="ECO:0000313" key="9">
    <source>
        <dbReference type="EMBL" id="SFV28967.1"/>
    </source>
</evidence>
<dbReference type="PRINTS" id="PR00604">
    <property type="entry name" value="CYTCHRMECIAB"/>
</dbReference>
<sequence length="129" mass="13933">MRILLIGLGVLSFAFAPAAFAADSDIAIDATGAEVFNNNCRTCHSWKKDDNRLGPSLHGVVGRKAGSVEGFNYSPAMKEANVTWDEGTVDKFIANPESVVPNNSMKPFTGISDIKTRKDIVDFLKSNPD</sequence>
<dbReference type="GO" id="GO:0020037">
    <property type="term" value="F:heme binding"/>
    <property type="evidence" value="ECO:0007669"/>
    <property type="project" value="InterPro"/>
</dbReference>
<keyword evidence="5 6" id="KW-0408">Iron</keyword>
<dbReference type="PROSITE" id="PS51007">
    <property type="entry name" value="CYTC"/>
    <property type="match status" value="1"/>
</dbReference>
<dbReference type="RefSeq" id="WP_244531087.1">
    <property type="nucleotide sequence ID" value="NZ_FPCH01000001.1"/>
</dbReference>
<feature type="chain" id="PRO_5011488319" evidence="7">
    <location>
        <begin position="22"/>
        <end position="129"/>
    </location>
</feature>
<proteinExistence type="predicted"/>
<reference evidence="10" key="1">
    <citation type="submission" date="2016-10" db="EMBL/GenBank/DDBJ databases">
        <authorList>
            <person name="Varghese N."/>
            <person name="Submissions S."/>
        </authorList>
    </citation>
    <scope>NUCLEOTIDE SEQUENCE [LARGE SCALE GENOMIC DNA]</scope>
    <source>
        <strain evidence="10">DSM 1565</strain>
    </source>
</reference>
<dbReference type="InterPro" id="IPR036909">
    <property type="entry name" value="Cyt_c-like_dom_sf"/>
</dbReference>
<evidence type="ECO:0000259" key="8">
    <source>
        <dbReference type="PROSITE" id="PS51007"/>
    </source>
</evidence>
<dbReference type="Gene3D" id="1.10.760.10">
    <property type="entry name" value="Cytochrome c-like domain"/>
    <property type="match status" value="1"/>
</dbReference>
<feature type="domain" description="Cytochrome c" evidence="8">
    <location>
        <begin position="27"/>
        <end position="128"/>
    </location>
</feature>
<feature type="signal peptide" evidence="7">
    <location>
        <begin position="1"/>
        <end position="21"/>
    </location>
</feature>
<keyword evidence="7" id="KW-0732">Signal</keyword>
<evidence type="ECO:0000256" key="3">
    <source>
        <dbReference type="ARBA" id="ARBA00022723"/>
    </source>
</evidence>
<keyword evidence="1" id="KW-0813">Transport</keyword>
<protein>
    <submittedName>
        <fullName evidence="9">Cytochrome c</fullName>
    </submittedName>
</protein>
<evidence type="ECO:0000256" key="5">
    <source>
        <dbReference type="ARBA" id="ARBA00023004"/>
    </source>
</evidence>
<evidence type="ECO:0000313" key="10">
    <source>
        <dbReference type="Proteomes" id="UP000199423"/>
    </source>
</evidence>
<dbReference type="GO" id="GO:0009055">
    <property type="term" value="F:electron transfer activity"/>
    <property type="evidence" value="ECO:0007669"/>
    <property type="project" value="InterPro"/>
</dbReference>
<dbReference type="Proteomes" id="UP000199423">
    <property type="component" value="Unassembled WGS sequence"/>
</dbReference>
<evidence type="ECO:0000256" key="1">
    <source>
        <dbReference type="ARBA" id="ARBA00022448"/>
    </source>
</evidence>
<dbReference type="GO" id="GO:0046872">
    <property type="term" value="F:metal ion binding"/>
    <property type="evidence" value="ECO:0007669"/>
    <property type="project" value="UniProtKB-KW"/>
</dbReference>
<organism evidence="9 10">
    <name type="scientific">Hyphomicrobium facile</name>
    <dbReference type="NCBI Taxonomy" id="51670"/>
    <lineage>
        <taxon>Bacteria</taxon>
        <taxon>Pseudomonadati</taxon>
        <taxon>Pseudomonadota</taxon>
        <taxon>Alphaproteobacteria</taxon>
        <taxon>Hyphomicrobiales</taxon>
        <taxon>Hyphomicrobiaceae</taxon>
        <taxon>Hyphomicrobium</taxon>
    </lineage>
</organism>